<reference evidence="2 3" key="1">
    <citation type="submission" date="2016-06" db="EMBL/GenBank/DDBJ databases">
        <title>The Draft Genome Sequence and Annotation of the Desert Woodrat Neotoma lepida.</title>
        <authorList>
            <person name="Campbell M."/>
            <person name="Oakeson K.F."/>
            <person name="Yandell M."/>
            <person name="Halpert J.R."/>
            <person name="Dearing D."/>
        </authorList>
    </citation>
    <scope>NUCLEOTIDE SEQUENCE [LARGE SCALE GENOMIC DNA]</scope>
    <source>
        <strain evidence="2">417</strain>
        <tissue evidence="2">Liver</tissue>
    </source>
</reference>
<gene>
    <name evidence="2" type="ORF">A6R68_03168</name>
</gene>
<feature type="region of interest" description="Disordered" evidence="1">
    <location>
        <begin position="64"/>
        <end position="86"/>
    </location>
</feature>
<dbReference type="STRING" id="56216.A0A1A6GRI6"/>
<accession>A0A1A6GRI6</accession>
<evidence type="ECO:0000313" key="3">
    <source>
        <dbReference type="Proteomes" id="UP000092124"/>
    </source>
</evidence>
<dbReference type="Proteomes" id="UP000092124">
    <property type="component" value="Unassembled WGS sequence"/>
</dbReference>
<keyword evidence="3" id="KW-1185">Reference proteome</keyword>
<dbReference type="EMBL" id="LZPO01075983">
    <property type="protein sequence ID" value="OBS68290.1"/>
    <property type="molecule type" value="Genomic_DNA"/>
</dbReference>
<protein>
    <recommendedName>
        <fullName evidence="4">KRAB domain-containing protein</fullName>
    </recommendedName>
</protein>
<proteinExistence type="predicted"/>
<comment type="caution">
    <text evidence="2">The sequence shown here is derived from an EMBL/GenBank/DDBJ whole genome shotgun (WGS) entry which is preliminary data.</text>
</comment>
<sequence length="86" mass="9169">IAAASFKAQSKSGYPVPRLELLCQLEQGQESWTVAKSLSQSTCSGGTAKTKSIGSTTYKAKLSEGSSFREKSTPRTPGGLQWVQTK</sequence>
<organism evidence="2 3">
    <name type="scientific">Neotoma lepida</name>
    <name type="common">Desert woodrat</name>
    <dbReference type="NCBI Taxonomy" id="56216"/>
    <lineage>
        <taxon>Eukaryota</taxon>
        <taxon>Metazoa</taxon>
        <taxon>Chordata</taxon>
        <taxon>Craniata</taxon>
        <taxon>Vertebrata</taxon>
        <taxon>Euteleostomi</taxon>
        <taxon>Mammalia</taxon>
        <taxon>Eutheria</taxon>
        <taxon>Euarchontoglires</taxon>
        <taxon>Glires</taxon>
        <taxon>Rodentia</taxon>
        <taxon>Myomorpha</taxon>
        <taxon>Muroidea</taxon>
        <taxon>Cricetidae</taxon>
        <taxon>Neotominae</taxon>
        <taxon>Neotoma</taxon>
    </lineage>
</organism>
<dbReference type="AlphaFoldDB" id="A0A1A6GRI6"/>
<feature type="non-terminal residue" evidence="2">
    <location>
        <position position="1"/>
    </location>
</feature>
<evidence type="ECO:0000313" key="2">
    <source>
        <dbReference type="EMBL" id="OBS68290.1"/>
    </source>
</evidence>
<evidence type="ECO:0000256" key="1">
    <source>
        <dbReference type="SAM" id="MobiDB-lite"/>
    </source>
</evidence>
<feature type="non-terminal residue" evidence="2">
    <location>
        <position position="86"/>
    </location>
</feature>
<evidence type="ECO:0008006" key="4">
    <source>
        <dbReference type="Google" id="ProtNLM"/>
    </source>
</evidence>
<name>A0A1A6GRI6_NEOLE</name>